<gene>
    <name evidence="14" type="primary">LOC113501863</name>
</gene>
<dbReference type="GeneID" id="113501863"/>
<keyword evidence="13" id="KW-1185">Reference proteome</keyword>
<keyword evidence="3 11" id="KW-0812">Transmembrane</keyword>
<evidence type="ECO:0000256" key="6">
    <source>
        <dbReference type="ARBA" id="ARBA00022786"/>
    </source>
</evidence>
<keyword evidence="9 11" id="KW-0472">Membrane</keyword>
<dbReference type="GO" id="GO:0016020">
    <property type="term" value="C:membrane"/>
    <property type="evidence" value="ECO:0007669"/>
    <property type="project" value="UniProtKB-SubCell"/>
</dbReference>
<evidence type="ECO:0000256" key="4">
    <source>
        <dbReference type="ARBA" id="ARBA00022723"/>
    </source>
</evidence>
<feature type="transmembrane region" description="Helical" evidence="11">
    <location>
        <begin position="325"/>
        <end position="347"/>
    </location>
</feature>
<dbReference type="GO" id="GO:0016567">
    <property type="term" value="P:protein ubiquitination"/>
    <property type="evidence" value="ECO:0007669"/>
    <property type="project" value="TreeGrafter"/>
</dbReference>
<evidence type="ECO:0000256" key="1">
    <source>
        <dbReference type="ARBA" id="ARBA00004141"/>
    </source>
</evidence>
<keyword evidence="7" id="KW-0862">Zinc</keyword>
<keyword evidence="4" id="KW-0479">Metal-binding</keyword>
<keyword evidence="5" id="KW-0863">Zinc-finger</keyword>
<sequence length="417" mass="45549">MRRFVTLNCLVDCNDTELFTSDVIQNLRQAVLAPVAYTPKIQQALQRVNFKYHRTCSFSNLIKECNAGEGETLLMFWGYERSDSKVTISMSASSCSSLHLPTSTPSCQRDKELRSTAQQTDISCRYSPGIASPTTPNETEEQRQLRARIADSLTFSSPASSLLQPAGRSMSILSSVCALLLNKQGSQVAKEVSSFTGSLRSDNICRICFGGESAERLVRPCSCRGTIAAVHRTCLERWLLQAATSYCELCRHHYVVTRSHKWSWMRSMAEWAMSGRGRALAADVWRALALGTASVLGTARALHACDAVLQAGARRGGGAALAANLFSSLLIGVIGALNGLLTTWMLLKIQEHQLSWQAWRDSTLHVHVTLADEESTLTPHTSDATVVGDEDGNATADRSTNVADPFMVALPYTLPDP</sequence>
<reference evidence="14" key="1">
    <citation type="submission" date="2025-08" db="UniProtKB">
        <authorList>
            <consortium name="RefSeq"/>
        </authorList>
    </citation>
    <scope>IDENTIFICATION</scope>
</reference>
<dbReference type="Proteomes" id="UP000322000">
    <property type="component" value="Chromosome 16"/>
</dbReference>
<dbReference type="InterPro" id="IPR013083">
    <property type="entry name" value="Znf_RING/FYVE/PHD"/>
</dbReference>
<dbReference type="RefSeq" id="XP_026738959.1">
    <property type="nucleotide sequence ID" value="XM_026883158.1"/>
</dbReference>
<keyword evidence="2" id="KW-0808">Transferase</keyword>
<dbReference type="PANTHER" id="PTHR46065">
    <property type="entry name" value="E3 UBIQUITIN-PROTEIN LIGASE MARCH 2/3 FAMILY MEMBER"/>
    <property type="match status" value="1"/>
</dbReference>
<evidence type="ECO:0000256" key="10">
    <source>
        <dbReference type="SAM" id="MobiDB-lite"/>
    </source>
</evidence>
<name>A0A7E5WE67_TRINI</name>
<dbReference type="SUPFAM" id="SSF57850">
    <property type="entry name" value="RING/U-box"/>
    <property type="match status" value="1"/>
</dbReference>
<evidence type="ECO:0000256" key="3">
    <source>
        <dbReference type="ARBA" id="ARBA00022692"/>
    </source>
</evidence>
<evidence type="ECO:0000256" key="11">
    <source>
        <dbReference type="SAM" id="Phobius"/>
    </source>
</evidence>
<evidence type="ECO:0000313" key="14">
    <source>
        <dbReference type="RefSeq" id="XP_026738959.1"/>
    </source>
</evidence>
<feature type="region of interest" description="Disordered" evidence="10">
    <location>
        <begin position="379"/>
        <end position="398"/>
    </location>
</feature>
<evidence type="ECO:0000313" key="13">
    <source>
        <dbReference type="Proteomes" id="UP000322000"/>
    </source>
</evidence>
<evidence type="ECO:0000256" key="9">
    <source>
        <dbReference type="ARBA" id="ARBA00023136"/>
    </source>
</evidence>
<feature type="domain" description="RING-CH-type" evidence="12">
    <location>
        <begin position="197"/>
        <end position="257"/>
    </location>
</feature>
<dbReference type="SMART" id="SM00744">
    <property type="entry name" value="RINGv"/>
    <property type="match status" value="1"/>
</dbReference>
<keyword evidence="6" id="KW-0833">Ubl conjugation pathway</keyword>
<dbReference type="Pfam" id="PF12906">
    <property type="entry name" value="RINGv"/>
    <property type="match status" value="1"/>
</dbReference>
<keyword evidence="8 11" id="KW-1133">Transmembrane helix</keyword>
<accession>A0A7E5WE67</accession>
<dbReference type="AlphaFoldDB" id="A0A7E5WE67"/>
<proteinExistence type="predicted"/>
<dbReference type="PROSITE" id="PS51292">
    <property type="entry name" value="ZF_RING_CH"/>
    <property type="match status" value="1"/>
</dbReference>
<evidence type="ECO:0000256" key="5">
    <source>
        <dbReference type="ARBA" id="ARBA00022771"/>
    </source>
</evidence>
<evidence type="ECO:0000259" key="12">
    <source>
        <dbReference type="PROSITE" id="PS51292"/>
    </source>
</evidence>
<evidence type="ECO:0000256" key="8">
    <source>
        <dbReference type="ARBA" id="ARBA00022989"/>
    </source>
</evidence>
<dbReference type="InterPro" id="IPR011016">
    <property type="entry name" value="Znf_RING-CH"/>
</dbReference>
<dbReference type="GO" id="GO:0004842">
    <property type="term" value="F:ubiquitin-protein transferase activity"/>
    <property type="evidence" value="ECO:0007669"/>
    <property type="project" value="TreeGrafter"/>
</dbReference>
<evidence type="ECO:0000256" key="2">
    <source>
        <dbReference type="ARBA" id="ARBA00022679"/>
    </source>
</evidence>
<organism evidence="13 14">
    <name type="scientific">Trichoplusia ni</name>
    <name type="common">Cabbage looper</name>
    <dbReference type="NCBI Taxonomy" id="7111"/>
    <lineage>
        <taxon>Eukaryota</taxon>
        <taxon>Metazoa</taxon>
        <taxon>Ecdysozoa</taxon>
        <taxon>Arthropoda</taxon>
        <taxon>Hexapoda</taxon>
        <taxon>Insecta</taxon>
        <taxon>Pterygota</taxon>
        <taxon>Neoptera</taxon>
        <taxon>Endopterygota</taxon>
        <taxon>Lepidoptera</taxon>
        <taxon>Glossata</taxon>
        <taxon>Ditrysia</taxon>
        <taxon>Noctuoidea</taxon>
        <taxon>Noctuidae</taxon>
        <taxon>Plusiinae</taxon>
        <taxon>Trichoplusia</taxon>
    </lineage>
</organism>
<dbReference type="Gene3D" id="3.30.40.10">
    <property type="entry name" value="Zinc/RING finger domain, C3HC4 (zinc finger)"/>
    <property type="match status" value="1"/>
</dbReference>
<comment type="subcellular location">
    <subcellularLocation>
        <location evidence="1">Membrane</location>
        <topology evidence="1">Multi-pass membrane protein</topology>
    </subcellularLocation>
</comment>
<protein>
    <submittedName>
        <fullName evidence="14">E3 ubiquitin-protein ligase MARCH1-like isoform X2</fullName>
    </submittedName>
</protein>
<dbReference type="GO" id="GO:0008270">
    <property type="term" value="F:zinc ion binding"/>
    <property type="evidence" value="ECO:0007669"/>
    <property type="project" value="UniProtKB-KW"/>
</dbReference>
<evidence type="ECO:0000256" key="7">
    <source>
        <dbReference type="ARBA" id="ARBA00022833"/>
    </source>
</evidence>
<dbReference type="PANTHER" id="PTHR46065:SF3">
    <property type="entry name" value="FI20425P1"/>
    <property type="match status" value="1"/>
</dbReference>